<dbReference type="InterPro" id="IPR036388">
    <property type="entry name" value="WH-like_DNA-bd_sf"/>
</dbReference>
<keyword evidence="2" id="KW-0238">DNA-binding</keyword>
<dbReference type="AlphaFoldDB" id="A0A1W9KQX1"/>
<dbReference type="GO" id="GO:0006355">
    <property type="term" value="P:regulation of DNA-templated transcription"/>
    <property type="evidence" value="ECO:0007669"/>
    <property type="project" value="InterPro"/>
</dbReference>
<dbReference type="PROSITE" id="PS50043">
    <property type="entry name" value="HTH_LUXR_2"/>
    <property type="match status" value="1"/>
</dbReference>
<dbReference type="PROSITE" id="PS00622">
    <property type="entry name" value="HTH_LUXR_1"/>
    <property type="match status" value="1"/>
</dbReference>
<protein>
    <recommendedName>
        <fullName evidence="4">HTH luxR-type domain-containing protein</fullName>
    </recommendedName>
</protein>
<dbReference type="SMART" id="SM00421">
    <property type="entry name" value="HTH_LUXR"/>
    <property type="match status" value="1"/>
</dbReference>
<name>A0A1W9KQX1_9BURK</name>
<dbReference type="CDD" id="cd06170">
    <property type="entry name" value="LuxR_C_like"/>
    <property type="match status" value="1"/>
</dbReference>
<dbReference type="InterPro" id="IPR000792">
    <property type="entry name" value="Tscrpt_reg_LuxR_C"/>
</dbReference>
<dbReference type="PANTHER" id="PTHR44688:SF16">
    <property type="entry name" value="DNA-BINDING TRANSCRIPTIONAL ACTIVATOR DEVR_DOSR"/>
    <property type="match status" value="1"/>
</dbReference>
<sequence>MKHPVRLNGYDLEHLVVTIEASLAVTNRAQFYLWAQGALQGFIPHEALFCGHGDIGKLHLNHETFTRIPLAPKAEQTVRDPVNGLLPRIVDDWLRQARTPRLFSTDGDGQVGRRQLLGDLKRFEFGHVAAHGAKEVQGAFGSFFLFARMPHPPGARDAYLLELLMPYLHMALHRMLASESGNQPEAAAAATLFSKREIQVLHWVKNGKTNQEIGQILGICPPTVKNHMQNIMRKLNVNTRAQAVGKSATLRLMTPGESA</sequence>
<evidence type="ECO:0000313" key="6">
    <source>
        <dbReference type="Proteomes" id="UP000192505"/>
    </source>
</evidence>
<dbReference type="InterPro" id="IPR016032">
    <property type="entry name" value="Sig_transdc_resp-reg_C-effctor"/>
</dbReference>
<dbReference type="Proteomes" id="UP000192505">
    <property type="component" value="Unassembled WGS sequence"/>
</dbReference>
<accession>A0A1W9KQX1</accession>
<reference evidence="5 6" key="1">
    <citation type="submission" date="2017-01" db="EMBL/GenBank/DDBJ databases">
        <title>Novel large sulfur bacteria in the metagenomes of groundwater-fed chemosynthetic microbial mats in the Lake Huron basin.</title>
        <authorList>
            <person name="Sharrar A.M."/>
            <person name="Flood B.E."/>
            <person name="Bailey J.V."/>
            <person name="Jones D.S."/>
            <person name="Biddanda B."/>
            <person name="Ruberg S.A."/>
            <person name="Marcus D.N."/>
            <person name="Dick G.J."/>
        </authorList>
    </citation>
    <scope>NUCLEOTIDE SEQUENCE [LARGE SCALE GENOMIC DNA]</scope>
    <source>
        <strain evidence="5">A7</strain>
    </source>
</reference>
<dbReference type="InterPro" id="IPR017470">
    <property type="entry name" value="Tscrpt_reg_EpsA"/>
</dbReference>
<evidence type="ECO:0000259" key="4">
    <source>
        <dbReference type="PROSITE" id="PS50043"/>
    </source>
</evidence>
<dbReference type="SUPFAM" id="SSF46894">
    <property type="entry name" value="C-terminal effector domain of the bipartite response regulators"/>
    <property type="match status" value="1"/>
</dbReference>
<evidence type="ECO:0000256" key="3">
    <source>
        <dbReference type="ARBA" id="ARBA00023163"/>
    </source>
</evidence>
<evidence type="ECO:0000256" key="1">
    <source>
        <dbReference type="ARBA" id="ARBA00023015"/>
    </source>
</evidence>
<dbReference type="Pfam" id="PF00196">
    <property type="entry name" value="GerE"/>
    <property type="match status" value="1"/>
</dbReference>
<dbReference type="Gene3D" id="1.10.10.10">
    <property type="entry name" value="Winged helix-like DNA-binding domain superfamily/Winged helix DNA-binding domain"/>
    <property type="match status" value="1"/>
</dbReference>
<organism evidence="5 6">
    <name type="scientific">Rhodoferax ferrireducens</name>
    <dbReference type="NCBI Taxonomy" id="192843"/>
    <lineage>
        <taxon>Bacteria</taxon>
        <taxon>Pseudomonadati</taxon>
        <taxon>Pseudomonadota</taxon>
        <taxon>Betaproteobacteria</taxon>
        <taxon>Burkholderiales</taxon>
        <taxon>Comamonadaceae</taxon>
        <taxon>Rhodoferax</taxon>
    </lineage>
</organism>
<dbReference type="NCBIfam" id="TIGR03020">
    <property type="entry name" value="EpsA"/>
    <property type="match status" value="1"/>
</dbReference>
<feature type="domain" description="HTH luxR-type" evidence="4">
    <location>
        <begin position="186"/>
        <end position="251"/>
    </location>
</feature>
<dbReference type="PRINTS" id="PR00038">
    <property type="entry name" value="HTHLUXR"/>
</dbReference>
<dbReference type="GO" id="GO:0003677">
    <property type="term" value="F:DNA binding"/>
    <property type="evidence" value="ECO:0007669"/>
    <property type="project" value="UniProtKB-KW"/>
</dbReference>
<comment type="caution">
    <text evidence="5">The sequence shown here is derived from an EMBL/GenBank/DDBJ whole genome shotgun (WGS) entry which is preliminary data.</text>
</comment>
<keyword evidence="1" id="KW-0805">Transcription regulation</keyword>
<gene>
    <name evidence="5" type="ORF">BWK72_16260</name>
</gene>
<evidence type="ECO:0000256" key="2">
    <source>
        <dbReference type="ARBA" id="ARBA00023125"/>
    </source>
</evidence>
<dbReference type="PANTHER" id="PTHR44688">
    <property type="entry name" value="DNA-BINDING TRANSCRIPTIONAL ACTIVATOR DEVR_DOSR"/>
    <property type="match status" value="1"/>
</dbReference>
<proteinExistence type="predicted"/>
<evidence type="ECO:0000313" key="5">
    <source>
        <dbReference type="EMBL" id="OQW86640.1"/>
    </source>
</evidence>
<dbReference type="EMBL" id="MTEI01000014">
    <property type="protein sequence ID" value="OQW86640.1"/>
    <property type="molecule type" value="Genomic_DNA"/>
</dbReference>
<keyword evidence="3" id="KW-0804">Transcription</keyword>